<dbReference type="AlphaFoldDB" id="A0A067PV08"/>
<evidence type="ECO:0000313" key="4">
    <source>
        <dbReference type="EMBL" id="KDQ58658.1"/>
    </source>
</evidence>
<evidence type="ECO:0000256" key="2">
    <source>
        <dbReference type="ARBA" id="ARBA00038334"/>
    </source>
</evidence>
<dbReference type="OrthoDB" id="6431331at2759"/>
<gene>
    <name evidence="4" type="ORF">JAAARDRAFT_34492</name>
</gene>
<dbReference type="SUPFAM" id="SSF53474">
    <property type="entry name" value="alpha/beta-Hydrolases"/>
    <property type="match status" value="1"/>
</dbReference>
<evidence type="ECO:0000259" key="3">
    <source>
        <dbReference type="Pfam" id="PF00561"/>
    </source>
</evidence>
<dbReference type="GO" id="GO:0016787">
    <property type="term" value="F:hydrolase activity"/>
    <property type="evidence" value="ECO:0007669"/>
    <property type="project" value="UniProtKB-KW"/>
</dbReference>
<protein>
    <recommendedName>
        <fullName evidence="3">AB hydrolase-1 domain-containing protein</fullName>
    </recommendedName>
</protein>
<organism evidence="4 5">
    <name type="scientific">Jaapia argillacea MUCL 33604</name>
    <dbReference type="NCBI Taxonomy" id="933084"/>
    <lineage>
        <taxon>Eukaryota</taxon>
        <taxon>Fungi</taxon>
        <taxon>Dikarya</taxon>
        <taxon>Basidiomycota</taxon>
        <taxon>Agaricomycotina</taxon>
        <taxon>Agaricomycetes</taxon>
        <taxon>Agaricomycetidae</taxon>
        <taxon>Jaapiales</taxon>
        <taxon>Jaapiaceae</taxon>
        <taxon>Jaapia</taxon>
    </lineage>
</organism>
<dbReference type="InterPro" id="IPR000073">
    <property type="entry name" value="AB_hydrolase_1"/>
</dbReference>
<comment type="similarity">
    <text evidence="2">Belongs to the AB hydrolase superfamily. Epoxide hydrolase family.</text>
</comment>
<accession>A0A067PV08</accession>
<dbReference type="EMBL" id="KL197717">
    <property type="protein sequence ID" value="KDQ58658.1"/>
    <property type="molecule type" value="Genomic_DNA"/>
</dbReference>
<evidence type="ECO:0000313" key="5">
    <source>
        <dbReference type="Proteomes" id="UP000027265"/>
    </source>
</evidence>
<dbReference type="InterPro" id="IPR000639">
    <property type="entry name" value="Epox_hydrolase-like"/>
</dbReference>
<dbReference type="Gene3D" id="3.40.50.1820">
    <property type="entry name" value="alpha/beta hydrolase"/>
    <property type="match status" value="1"/>
</dbReference>
<dbReference type="InParanoid" id="A0A067PV08"/>
<sequence>MTWNLPAGVSSRFVLVNDLKMHVLEGGIAGDGVEGDGKQRPMILLLHGFPELSYSWRKIIIPLAIVGYRVIAPDQRGYGATQCANLEDSETPTIRYEDDISPFRMLNLVKDVVALVYALGYTSVEAIVGHDFGSAVAAHCALIRPDLFRSVVLMSAPYPGPPTLPFDILATSSDSSVSQPPSSLAPRVDAQLAELHPPRKHYTTYLSTSSANFDMHNAPQGLQAFLRAYFHMKSVDWDGNNPYPLSSPTASSLAVMPHYYIMPLGETMPEVVARHAPLAEEIETNHWLTDDELRAYVSTYSTTGFQGGLNWYRCMTSLSPSYTSELAVFSGKTIEVPAMYIAGGKDWGIYQNPGAVERMRDVVCQKMDEEDFVLIHGAGHWVQQEKPEDVVYHILRFLKKAK</sequence>
<dbReference type="Proteomes" id="UP000027265">
    <property type="component" value="Unassembled WGS sequence"/>
</dbReference>
<dbReference type="HOGENOM" id="CLU_020336_7_4_1"/>
<reference evidence="5" key="1">
    <citation type="journal article" date="2014" name="Proc. Natl. Acad. Sci. U.S.A.">
        <title>Extensive sampling of basidiomycete genomes demonstrates inadequacy of the white-rot/brown-rot paradigm for wood decay fungi.</title>
        <authorList>
            <person name="Riley R."/>
            <person name="Salamov A.A."/>
            <person name="Brown D.W."/>
            <person name="Nagy L.G."/>
            <person name="Floudas D."/>
            <person name="Held B.W."/>
            <person name="Levasseur A."/>
            <person name="Lombard V."/>
            <person name="Morin E."/>
            <person name="Otillar R."/>
            <person name="Lindquist E.A."/>
            <person name="Sun H."/>
            <person name="LaButti K.M."/>
            <person name="Schmutz J."/>
            <person name="Jabbour D."/>
            <person name="Luo H."/>
            <person name="Baker S.E."/>
            <person name="Pisabarro A.G."/>
            <person name="Walton J.D."/>
            <person name="Blanchette R.A."/>
            <person name="Henrissat B."/>
            <person name="Martin F."/>
            <person name="Cullen D."/>
            <person name="Hibbett D.S."/>
            <person name="Grigoriev I.V."/>
        </authorList>
    </citation>
    <scope>NUCLEOTIDE SEQUENCE [LARGE SCALE GENOMIC DNA]</scope>
    <source>
        <strain evidence="5">MUCL 33604</strain>
    </source>
</reference>
<dbReference type="STRING" id="933084.A0A067PV08"/>
<keyword evidence="5" id="KW-1185">Reference proteome</keyword>
<keyword evidence="1" id="KW-0378">Hydrolase</keyword>
<proteinExistence type="inferred from homology"/>
<dbReference type="Pfam" id="PF00561">
    <property type="entry name" value="Abhydrolase_1"/>
    <property type="match status" value="1"/>
</dbReference>
<evidence type="ECO:0000256" key="1">
    <source>
        <dbReference type="ARBA" id="ARBA00022801"/>
    </source>
</evidence>
<name>A0A067PV08_9AGAM</name>
<dbReference type="InterPro" id="IPR029058">
    <property type="entry name" value="AB_hydrolase_fold"/>
</dbReference>
<feature type="domain" description="AB hydrolase-1" evidence="3">
    <location>
        <begin position="41"/>
        <end position="161"/>
    </location>
</feature>
<dbReference type="PRINTS" id="PR00412">
    <property type="entry name" value="EPOXHYDRLASE"/>
</dbReference>
<dbReference type="PANTHER" id="PTHR43329">
    <property type="entry name" value="EPOXIDE HYDROLASE"/>
    <property type="match status" value="1"/>
</dbReference>